<gene>
    <name evidence="2" type="ORF">ABW99_08745</name>
</gene>
<dbReference type="Proteomes" id="UP000036700">
    <property type="component" value="Chromosome"/>
</dbReference>
<feature type="signal peptide" evidence="1">
    <location>
        <begin position="1"/>
        <end position="25"/>
    </location>
</feature>
<dbReference type="InterPro" id="IPR010835">
    <property type="entry name" value="DUF1439"/>
</dbReference>
<feature type="chain" id="PRO_5002553493" description="DUF1439 domain-containing protein" evidence="1">
    <location>
        <begin position="26"/>
        <end position="190"/>
    </location>
</feature>
<protein>
    <recommendedName>
        <fullName evidence="4">DUF1439 domain-containing protein</fullName>
    </recommendedName>
</protein>
<keyword evidence="1" id="KW-0732">Signal</keyword>
<name>A0A0G3EQH7_9BURK</name>
<evidence type="ECO:0000313" key="2">
    <source>
        <dbReference type="EMBL" id="AKJ68289.1"/>
    </source>
</evidence>
<proteinExistence type="predicted"/>
<organism evidence="2 3">
    <name type="scientific">Pandoraea thiooxydans</name>
    <dbReference type="NCBI Taxonomy" id="445709"/>
    <lineage>
        <taxon>Bacteria</taxon>
        <taxon>Pseudomonadati</taxon>
        <taxon>Pseudomonadota</taxon>
        <taxon>Betaproteobacteria</taxon>
        <taxon>Burkholderiales</taxon>
        <taxon>Burkholderiaceae</taxon>
        <taxon>Pandoraea</taxon>
    </lineage>
</organism>
<dbReference type="Pfam" id="PF07273">
    <property type="entry name" value="DUF1439"/>
    <property type="match status" value="1"/>
</dbReference>
<evidence type="ECO:0008006" key="4">
    <source>
        <dbReference type="Google" id="ProtNLM"/>
    </source>
</evidence>
<keyword evidence="3" id="KW-1185">Reference proteome</keyword>
<reference evidence="3" key="1">
    <citation type="submission" date="2015-06" db="EMBL/GenBank/DDBJ databases">
        <authorList>
            <person name="Lim Y.L."/>
            <person name="Ee R."/>
            <person name="Yong D."/>
            <person name="How K.Y."/>
            <person name="Yin W.F."/>
            <person name="Chan K.G."/>
        </authorList>
    </citation>
    <scope>NUCLEOTIDE SEQUENCE [LARGE SCALE GENOMIC DNA]</scope>
    <source>
        <strain evidence="3">DSM 25325</strain>
    </source>
</reference>
<dbReference type="KEGG" id="ptx:ABW99_08745"/>
<accession>A0A0G3EQH7</accession>
<dbReference type="AlphaFoldDB" id="A0A0G3EQH7"/>
<dbReference type="RefSeq" id="WP_047214109.1">
    <property type="nucleotide sequence ID" value="NZ_CP011568.3"/>
</dbReference>
<dbReference type="Gene3D" id="3.15.10.40">
    <property type="entry name" value="Uncharacterised protein PF07273, DUF1439"/>
    <property type="match status" value="1"/>
</dbReference>
<evidence type="ECO:0000313" key="3">
    <source>
        <dbReference type="Proteomes" id="UP000036700"/>
    </source>
</evidence>
<dbReference type="OrthoDB" id="8535650at2"/>
<dbReference type="PATRIC" id="fig|445709.3.peg.1871"/>
<evidence type="ECO:0000256" key="1">
    <source>
        <dbReference type="SAM" id="SignalP"/>
    </source>
</evidence>
<dbReference type="STRING" id="445709.ABW99_08745"/>
<sequence>MRRRRFLEIMLGGSVLTLAPLPALASPTFPFIPDHYTFSRAQVQAAVARKFPFHRAVAQVFSMDLTHPEIALQPAQNRLALTVDALISSPFMVPQTLNGTFVLVGGLAYDAATRSVVVRDPAVTQADFGPATAIYGQQIDMAANMLASQVLQNYPIYTFKPNQLTFAGVQFQPGAITVVPAGVRVEIVER</sequence>
<dbReference type="EMBL" id="CP011568">
    <property type="protein sequence ID" value="AKJ68289.1"/>
    <property type="molecule type" value="Genomic_DNA"/>
</dbReference>